<feature type="transmembrane region" description="Helical" evidence="1">
    <location>
        <begin position="157"/>
        <end position="178"/>
    </location>
</feature>
<feature type="transmembrane region" description="Helical" evidence="1">
    <location>
        <begin position="183"/>
        <end position="202"/>
    </location>
</feature>
<keyword evidence="3" id="KW-1185">Reference proteome</keyword>
<dbReference type="RefSeq" id="WP_093073862.1">
    <property type="nucleotide sequence ID" value="NZ_FOGV01000021.1"/>
</dbReference>
<dbReference type="GO" id="GO:0005886">
    <property type="term" value="C:plasma membrane"/>
    <property type="evidence" value="ECO:0007669"/>
    <property type="project" value="UniProtKB-SubCell"/>
</dbReference>
<dbReference type="STRING" id="1464123.SAMN05444126_12132"/>
<dbReference type="AlphaFoldDB" id="A0A1H9VLF5"/>
<accession>A0A1H9VLF5</accession>
<comment type="caution">
    <text evidence="2">The sequence shown here is derived from an EMBL/GenBank/DDBJ whole genome shotgun (WGS) entry which is preliminary data.</text>
</comment>
<keyword evidence="1" id="KW-0472">Membrane</keyword>
<sequence>MQQWKVLFTKELKESLRNYKWLWIPVVFVLLGITQPLTSYYFADIIEQFGALPEGAVVDIPPPTSAEVLAGTLGQFNQIGLLVLVLAFMGTVAAEKNDGTLIMVLAKPVAHFNYLTAKWVHVLVLAVSSFLLGYAAAVYYTFLLIGPISFSQVVTSALVYSLWLCFVMTLAVCLSALLNSSGLAAFATLATALILSIAGIYAPDLVKGSPGMLTVYSEQYLYAGEPEDGFWLGVILTAGLIFILMSATIYLFKNQEAGKNAG</sequence>
<protein>
    <submittedName>
        <fullName evidence="2">ABC-2 type transport system permease protein</fullName>
    </submittedName>
</protein>
<name>A0A1H9VLF5_9BACI</name>
<feature type="transmembrane region" description="Helical" evidence="1">
    <location>
        <begin position="122"/>
        <end position="145"/>
    </location>
</feature>
<dbReference type="Pfam" id="PF12679">
    <property type="entry name" value="ABC2_membrane_2"/>
    <property type="match status" value="1"/>
</dbReference>
<feature type="transmembrane region" description="Helical" evidence="1">
    <location>
        <begin position="230"/>
        <end position="252"/>
    </location>
</feature>
<evidence type="ECO:0000313" key="2">
    <source>
        <dbReference type="EMBL" id="SES22023.1"/>
    </source>
</evidence>
<evidence type="ECO:0000313" key="3">
    <source>
        <dbReference type="Proteomes" id="UP000199318"/>
    </source>
</evidence>
<dbReference type="EMBL" id="FOGV01000021">
    <property type="protein sequence ID" value="SES22023.1"/>
    <property type="molecule type" value="Genomic_DNA"/>
</dbReference>
<keyword evidence="1" id="KW-1133">Transmembrane helix</keyword>
<feature type="transmembrane region" description="Helical" evidence="1">
    <location>
        <begin position="21"/>
        <end position="43"/>
    </location>
</feature>
<keyword evidence="1" id="KW-0812">Transmembrane</keyword>
<dbReference type="PANTHER" id="PTHR37305:SF1">
    <property type="entry name" value="MEMBRANE PROTEIN"/>
    <property type="match status" value="1"/>
</dbReference>
<organism evidence="2 3">
    <name type="scientific">Salisediminibacterium halotolerans</name>
    <dbReference type="NCBI Taxonomy" id="517425"/>
    <lineage>
        <taxon>Bacteria</taxon>
        <taxon>Bacillati</taxon>
        <taxon>Bacillota</taxon>
        <taxon>Bacilli</taxon>
        <taxon>Bacillales</taxon>
        <taxon>Bacillaceae</taxon>
        <taxon>Salisediminibacterium</taxon>
    </lineage>
</organism>
<proteinExistence type="predicted"/>
<dbReference type="OrthoDB" id="4187110at2"/>
<dbReference type="GO" id="GO:0140359">
    <property type="term" value="F:ABC-type transporter activity"/>
    <property type="evidence" value="ECO:0007669"/>
    <property type="project" value="InterPro"/>
</dbReference>
<reference evidence="3" key="1">
    <citation type="submission" date="2016-10" db="EMBL/GenBank/DDBJ databases">
        <authorList>
            <person name="de Groot N.N."/>
        </authorList>
    </citation>
    <scope>NUCLEOTIDE SEQUENCE [LARGE SCALE GENOMIC DNA]</scope>
    <source>
        <strain evidence="3">10nlg</strain>
    </source>
</reference>
<gene>
    <name evidence="2" type="ORF">SAMN05444126_12132</name>
</gene>
<dbReference type="Proteomes" id="UP000199318">
    <property type="component" value="Unassembled WGS sequence"/>
</dbReference>
<dbReference type="PANTHER" id="PTHR37305">
    <property type="entry name" value="INTEGRAL MEMBRANE PROTEIN-RELATED"/>
    <property type="match status" value="1"/>
</dbReference>
<evidence type="ECO:0000256" key="1">
    <source>
        <dbReference type="SAM" id="Phobius"/>
    </source>
</evidence>
<feature type="transmembrane region" description="Helical" evidence="1">
    <location>
        <begin position="76"/>
        <end position="94"/>
    </location>
</feature>